<evidence type="ECO:0000313" key="1">
    <source>
        <dbReference type="EMBL" id="OWJ67781.1"/>
    </source>
</evidence>
<proteinExistence type="predicted"/>
<sequence length="155" mass="16603">MAGCASDRVVVSDISSRYSRVEFSAAADGRDLRTVVQGNPFGTPGFDQAVTQIMNRTYVGPKTNFTTTPGPTAKRDYFVSVVFNPSPDVVPFALCNSAPIPTAPPNPNRITARAAFCITGGEATAVTGYVDNVKGPDDPNFVSMIQHMMLSMFPY</sequence>
<evidence type="ECO:0000313" key="2">
    <source>
        <dbReference type="Proteomes" id="UP000196655"/>
    </source>
</evidence>
<protein>
    <submittedName>
        <fullName evidence="1">Uncharacterized protein</fullName>
    </submittedName>
</protein>
<gene>
    <name evidence="1" type="ORF">BWR60_07295</name>
</gene>
<name>A0A211ZR75_9PROT</name>
<dbReference type="Proteomes" id="UP000196655">
    <property type="component" value="Unassembled WGS sequence"/>
</dbReference>
<reference evidence="2" key="1">
    <citation type="submission" date="2017-05" db="EMBL/GenBank/DDBJ databases">
        <authorList>
            <person name="Macchi M."/>
            <person name="Festa S."/>
            <person name="Coppotelli B.M."/>
            <person name="Morelli I.S."/>
        </authorList>
    </citation>
    <scope>NUCLEOTIDE SEQUENCE [LARGE SCALE GENOMIC DNA]</scope>
    <source>
        <strain evidence="2">I</strain>
    </source>
</reference>
<comment type="caution">
    <text evidence="1">The sequence shown here is derived from an EMBL/GenBank/DDBJ whole genome shotgun (WGS) entry which is preliminary data.</text>
</comment>
<keyword evidence="2" id="KW-1185">Reference proteome</keyword>
<dbReference type="EMBL" id="NHON01000010">
    <property type="protein sequence ID" value="OWJ67781.1"/>
    <property type="molecule type" value="Genomic_DNA"/>
</dbReference>
<accession>A0A211ZR75</accession>
<dbReference type="AlphaFoldDB" id="A0A211ZR75"/>
<organism evidence="1 2">
    <name type="scientific">Inquilinus limosus</name>
    <dbReference type="NCBI Taxonomy" id="171674"/>
    <lineage>
        <taxon>Bacteria</taxon>
        <taxon>Pseudomonadati</taxon>
        <taxon>Pseudomonadota</taxon>
        <taxon>Alphaproteobacteria</taxon>
        <taxon>Rhodospirillales</taxon>
        <taxon>Rhodospirillaceae</taxon>
        <taxon>Inquilinus</taxon>
    </lineage>
</organism>